<evidence type="ECO:0000256" key="9">
    <source>
        <dbReference type="ARBA" id="ARBA00022777"/>
    </source>
</evidence>
<dbReference type="InterPro" id="IPR004358">
    <property type="entry name" value="Sig_transdc_His_kin-like_C"/>
</dbReference>
<dbReference type="InterPro" id="IPR005467">
    <property type="entry name" value="His_kinase_dom"/>
</dbReference>
<keyword evidence="6 14" id="KW-0808">Transferase</keyword>
<dbReference type="GO" id="GO:0005524">
    <property type="term" value="F:ATP binding"/>
    <property type="evidence" value="ECO:0007669"/>
    <property type="project" value="UniProtKB-KW"/>
</dbReference>
<dbReference type="InterPro" id="IPR003594">
    <property type="entry name" value="HATPase_dom"/>
</dbReference>
<dbReference type="Proteomes" id="UP000321201">
    <property type="component" value="Unassembled WGS sequence"/>
</dbReference>
<dbReference type="SMART" id="SM00388">
    <property type="entry name" value="HisKA"/>
    <property type="match status" value="1"/>
</dbReference>
<dbReference type="FunCoup" id="A0A5C7EP64">
    <property type="interactions" value="119"/>
</dbReference>
<keyword evidence="11 14" id="KW-1133">Transmembrane helix</keyword>
<evidence type="ECO:0000259" key="16">
    <source>
        <dbReference type="PROSITE" id="PS50885"/>
    </source>
</evidence>
<dbReference type="SUPFAM" id="SSF55874">
    <property type="entry name" value="ATPase domain of HSP90 chaperone/DNA topoisomerase II/histidine kinase"/>
    <property type="match status" value="1"/>
</dbReference>
<evidence type="ECO:0000256" key="10">
    <source>
        <dbReference type="ARBA" id="ARBA00022840"/>
    </source>
</evidence>
<dbReference type="GO" id="GO:0000155">
    <property type="term" value="F:phosphorelay sensor kinase activity"/>
    <property type="evidence" value="ECO:0007669"/>
    <property type="project" value="InterPro"/>
</dbReference>
<comment type="caution">
    <text evidence="17">The sequence shown here is derived from an EMBL/GenBank/DDBJ whole genome shotgun (WGS) entry which is preliminary data.</text>
</comment>
<dbReference type="FunFam" id="1.10.287.130:FF:000001">
    <property type="entry name" value="Two-component sensor histidine kinase"/>
    <property type="match status" value="1"/>
</dbReference>
<keyword evidence="4 14" id="KW-0997">Cell inner membrane</keyword>
<dbReference type="PROSITE" id="PS50885">
    <property type="entry name" value="HAMP"/>
    <property type="match status" value="1"/>
</dbReference>
<dbReference type="PRINTS" id="PR00344">
    <property type="entry name" value="BCTRLSENSOR"/>
</dbReference>
<accession>A0A5C7EP64</accession>
<comment type="function">
    <text evidence="14">Member of a two-component regulatory system.</text>
</comment>
<dbReference type="PROSITE" id="PS50109">
    <property type="entry name" value="HIS_KIN"/>
    <property type="match status" value="1"/>
</dbReference>
<dbReference type="Gene3D" id="3.30.565.10">
    <property type="entry name" value="Histidine kinase-like ATPase, C-terminal domain"/>
    <property type="match status" value="1"/>
</dbReference>
<feature type="transmembrane region" description="Helical" evidence="14">
    <location>
        <begin position="12"/>
        <end position="36"/>
    </location>
</feature>
<reference evidence="17 18" key="1">
    <citation type="submission" date="2019-08" db="EMBL/GenBank/DDBJ databases">
        <title>Pelomicrobium methylotrophicum gen. nov., sp. nov. a moderately thermophilic, facultatively anaerobic, lithoautotrophic and methylotrophic bacterium isolated from a terrestrial mud volcano.</title>
        <authorList>
            <person name="Slobodkina G.B."/>
            <person name="Merkel A.Y."/>
            <person name="Slobodkin A.I."/>
        </authorList>
    </citation>
    <scope>NUCLEOTIDE SEQUENCE [LARGE SCALE GENOMIC DNA]</scope>
    <source>
        <strain evidence="17 18">SM250</strain>
    </source>
</reference>
<dbReference type="CDD" id="cd00075">
    <property type="entry name" value="HATPase"/>
    <property type="match status" value="1"/>
</dbReference>
<dbReference type="Gene3D" id="6.10.340.10">
    <property type="match status" value="1"/>
</dbReference>
<dbReference type="Pfam" id="PF00672">
    <property type="entry name" value="HAMP"/>
    <property type="match status" value="1"/>
</dbReference>
<dbReference type="InterPro" id="IPR006290">
    <property type="entry name" value="CztS_silS_copS"/>
</dbReference>
<dbReference type="SMART" id="SM00304">
    <property type="entry name" value="HAMP"/>
    <property type="match status" value="1"/>
</dbReference>
<evidence type="ECO:0000256" key="5">
    <source>
        <dbReference type="ARBA" id="ARBA00022553"/>
    </source>
</evidence>
<keyword evidence="10 14" id="KW-0067">ATP-binding</keyword>
<evidence type="ECO:0000256" key="14">
    <source>
        <dbReference type="RuleBase" id="RU364088"/>
    </source>
</evidence>
<dbReference type="Pfam" id="PF21085">
    <property type="entry name" value="CusS"/>
    <property type="match status" value="1"/>
</dbReference>
<dbReference type="Pfam" id="PF00512">
    <property type="entry name" value="HisKA"/>
    <property type="match status" value="1"/>
</dbReference>
<dbReference type="InterPro" id="IPR036890">
    <property type="entry name" value="HATPase_C_sf"/>
</dbReference>
<evidence type="ECO:0000256" key="7">
    <source>
        <dbReference type="ARBA" id="ARBA00022692"/>
    </source>
</evidence>
<dbReference type="InParanoid" id="A0A5C7EP64"/>
<evidence type="ECO:0000259" key="15">
    <source>
        <dbReference type="PROSITE" id="PS50109"/>
    </source>
</evidence>
<keyword evidence="13 14" id="KW-0472">Membrane</keyword>
<gene>
    <name evidence="17" type="ORF">FR698_15780</name>
</gene>
<evidence type="ECO:0000256" key="11">
    <source>
        <dbReference type="ARBA" id="ARBA00022989"/>
    </source>
</evidence>
<evidence type="ECO:0000313" key="18">
    <source>
        <dbReference type="Proteomes" id="UP000321201"/>
    </source>
</evidence>
<dbReference type="GO" id="GO:0005886">
    <property type="term" value="C:plasma membrane"/>
    <property type="evidence" value="ECO:0007669"/>
    <property type="project" value="UniProtKB-SubCell"/>
</dbReference>
<keyword evidence="3 14" id="KW-1003">Cell membrane</keyword>
<dbReference type="FunFam" id="3.30.565.10:FF:000006">
    <property type="entry name" value="Sensor histidine kinase WalK"/>
    <property type="match status" value="1"/>
</dbReference>
<keyword evidence="8 14" id="KW-0547">Nucleotide-binding</keyword>
<evidence type="ECO:0000256" key="6">
    <source>
        <dbReference type="ARBA" id="ARBA00022679"/>
    </source>
</evidence>
<keyword evidence="7 14" id="KW-0812">Transmembrane</keyword>
<evidence type="ECO:0000256" key="3">
    <source>
        <dbReference type="ARBA" id="ARBA00022475"/>
    </source>
</evidence>
<dbReference type="InterPro" id="IPR036097">
    <property type="entry name" value="HisK_dim/P_sf"/>
</dbReference>
<evidence type="ECO:0000256" key="13">
    <source>
        <dbReference type="ARBA" id="ARBA00023136"/>
    </source>
</evidence>
<dbReference type="PANTHER" id="PTHR45436:SF15">
    <property type="entry name" value="SENSOR HISTIDINE KINASE CUSS"/>
    <property type="match status" value="1"/>
</dbReference>
<dbReference type="Gene3D" id="1.10.287.130">
    <property type="match status" value="1"/>
</dbReference>
<dbReference type="EC" id="2.7.13.3" evidence="14"/>
<sequence length="476" mass="52567">MTAERAMRRPLSLALRLTVSIGVAATVVFLGFGWVIGRAIESHFEKQDAGELEVLAQAVRQELSAVRAEGDLVPLRRKLEEMLAGHHGVFLYIARADGRTLFASPGADLATMARTARPASGNAPGSPLVWKDGRQTYRGLVLRVDSEVGRDGQPFTVAVATAIDYHLRFLEDFHRTLWLMIASGIAIMGLMGWVAVRQGHAPLRRIIAQIRRISTSQLHLRLSPDTVPIELADLAVSFNEMLERVEEAFRRLSNFSADIAHELRTPVTNLMTQTQVALSNARSIEEYRETLYSNLEEYERIAQMIGDMLFLAKAENGLYKPSLANVNLVLEVQALFDYFEAWAEERGVLLALEGAAAVPGDRLMLRRALSNLLSNAIRHTPSGQTVVVRLAETGDDAVEIVVENPGTDIPPEHLPRLFDRFYRWDSSRQRKDDGVGLGLAIVKSIVDAHGGSISVVSAEGRTRFKITLPKQCSSDG</sequence>
<feature type="domain" description="HAMP" evidence="16">
    <location>
        <begin position="197"/>
        <end position="250"/>
    </location>
</feature>
<feature type="domain" description="Histidine kinase" evidence="15">
    <location>
        <begin position="258"/>
        <end position="472"/>
    </location>
</feature>
<dbReference type="PANTHER" id="PTHR45436">
    <property type="entry name" value="SENSOR HISTIDINE KINASE YKOH"/>
    <property type="match status" value="1"/>
</dbReference>
<feature type="transmembrane region" description="Helical" evidence="14">
    <location>
        <begin position="177"/>
        <end position="196"/>
    </location>
</feature>
<dbReference type="InterPro" id="IPR050428">
    <property type="entry name" value="TCS_sensor_his_kinase"/>
</dbReference>
<evidence type="ECO:0000256" key="12">
    <source>
        <dbReference type="ARBA" id="ARBA00023012"/>
    </source>
</evidence>
<dbReference type="InterPro" id="IPR003661">
    <property type="entry name" value="HisK_dim/P_dom"/>
</dbReference>
<dbReference type="InterPro" id="IPR003660">
    <property type="entry name" value="HAMP_dom"/>
</dbReference>
<organism evidence="17 18">
    <name type="scientific">Pelomicrobium methylotrophicum</name>
    <dbReference type="NCBI Taxonomy" id="2602750"/>
    <lineage>
        <taxon>Bacteria</taxon>
        <taxon>Pseudomonadati</taxon>
        <taxon>Pseudomonadota</taxon>
        <taxon>Hydrogenophilia</taxon>
        <taxon>Hydrogenophilia incertae sedis</taxon>
        <taxon>Pelomicrobium</taxon>
    </lineage>
</organism>
<proteinExistence type="predicted"/>
<dbReference type="Pfam" id="PF02518">
    <property type="entry name" value="HATPase_c"/>
    <property type="match status" value="1"/>
</dbReference>
<dbReference type="AlphaFoldDB" id="A0A5C7EP64"/>
<keyword evidence="18" id="KW-1185">Reference proteome</keyword>
<dbReference type="OrthoDB" id="5290273at2"/>
<evidence type="ECO:0000256" key="8">
    <source>
        <dbReference type="ARBA" id="ARBA00022741"/>
    </source>
</evidence>
<keyword evidence="5" id="KW-0597">Phosphoprotein</keyword>
<comment type="catalytic activity">
    <reaction evidence="1 14">
        <text>ATP + protein L-histidine = ADP + protein N-phospho-L-histidine.</text>
        <dbReference type="EC" id="2.7.13.3"/>
    </reaction>
</comment>
<dbReference type="NCBIfam" id="TIGR01386">
    <property type="entry name" value="cztS_silS_copS"/>
    <property type="match status" value="1"/>
</dbReference>
<dbReference type="NCBIfam" id="NF007345">
    <property type="entry name" value="PRK09835.1"/>
    <property type="match status" value="1"/>
</dbReference>
<keyword evidence="12 14" id="KW-0902">Two-component regulatory system</keyword>
<protein>
    <recommendedName>
        <fullName evidence="14">Sensor protein</fullName>
        <ecNumber evidence="14">2.7.13.3</ecNumber>
    </recommendedName>
</protein>
<keyword evidence="9 14" id="KW-0418">Kinase</keyword>
<evidence type="ECO:0000256" key="2">
    <source>
        <dbReference type="ARBA" id="ARBA00004429"/>
    </source>
</evidence>
<dbReference type="EMBL" id="VPFL01000036">
    <property type="protein sequence ID" value="TXF10318.1"/>
    <property type="molecule type" value="Genomic_DNA"/>
</dbReference>
<evidence type="ECO:0000256" key="1">
    <source>
        <dbReference type="ARBA" id="ARBA00000085"/>
    </source>
</evidence>
<dbReference type="CDD" id="cd00082">
    <property type="entry name" value="HisKA"/>
    <property type="match status" value="1"/>
</dbReference>
<evidence type="ECO:0000256" key="4">
    <source>
        <dbReference type="ARBA" id="ARBA00022519"/>
    </source>
</evidence>
<dbReference type="SMART" id="SM00387">
    <property type="entry name" value="HATPase_c"/>
    <property type="match status" value="1"/>
</dbReference>
<comment type="subcellular location">
    <subcellularLocation>
        <location evidence="2">Cell inner membrane</location>
        <topology evidence="2">Multi-pass membrane protein</topology>
    </subcellularLocation>
</comment>
<name>A0A5C7EP64_9PROT</name>
<dbReference type="InterPro" id="IPR048590">
    <property type="entry name" value="CusS-like_sensor"/>
</dbReference>
<dbReference type="SUPFAM" id="SSF47384">
    <property type="entry name" value="Homodimeric domain of signal transducing histidine kinase"/>
    <property type="match status" value="1"/>
</dbReference>
<evidence type="ECO:0000313" key="17">
    <source>
        <dbReference type="EMBL" id="TXF10318.1"/>
    </source>
</evidence>